<protein>
    <submittedName>
        <fullName evidence="1">Uncharacterized protein</fullName>
    </submittedName>
</protein>
<name>A0ABS5BWN4_9BACT</name>
<proteinExistence type="predicted"/>
<evidence type="ECO:0000313" key="2">
    <source>
        <dbReference type="Proteomes" id="UP000676565"/>
    </source>
</evidence>
<dbReference type="RefSeq" id="WP_210657857.1">
    <property type="nucleotide sequence ID" value="NZ_JAGKQQ010000001.1"/>
</dbReference>
<comment type="caution">
    <text evidence="1">The sequence shown here is derived from an EMBL/GenBank/DDBJ whole genome shotgun (WGS) entry which is preliminary data.</text>
</comment>
<reference evidence="1 2" key="1">
    <citation type="submission" date="2021-04" db="EMBL/GenBank/DDBJ databases">
        <authorList>
            <person name="Ivanova A."/>
        </authorList>
    </citation>
    <scope>NUCLEOTIDE SEQUENCE [LARGE SCALE GENOMIC DNA]</scope>
    <source>
        <strain evidence="1 2">G18</strain>
    </source>
</reference>
<evidence type="ECO:0000313" key="1">
    <source>
        <dbReference type="EMBL" id="MBP3958142.1"/>
    </source>
</evidence>
<accession>A0ABS5BWN4</accession>
<dbReference type="EMBL" id="JAGKQQ010000001">
    <property type="protein sequence ID" value="MBP3958142.1"/>
    <property type="molecule type" value="Genomic_DNA"/>
</dbReference>
<gene>
    <name evidence="1" type="ORF">J8F10_23075</name>
</gene>
<dbReference type="Proteomes" id="UP000676565">
    <property type="component" value="Unassembled WGS sequence"/>
</dbReference>
<organism evidence="1 2">
    <name type="scientific">Gemmata palustris</name>
    <dbReference type="NCBI Taxonomy" id="2822762"/>
    <lineage>
        <taxon>Bacteria</taxon>
        <taxon>Pseudomonadati</taxon>
        <taxon>Planctomycetota</taxon>
        <taxon>Planctomycetia</taxon>
        <taxon>Gemmatales</taxon>
        <taxon>Gemmataceae</taxon>
        <taxon>Gemmata</taxon>
    </lineage>
</organism>
<keyword evidence="2" id="KW-1185">Reference proteome</keyword>
<sequence length="66" mass="7351">MPIVADRIMIDTPIVLQLGPIMELANLTQIRDIAAYTVLNVFEKLEIRYDHICLAIGPTGAVLMIE</sequence>